<organism evidence="9 10">
    <name type="scientific">Stentor coeruleus</name>
    <dbReference type="NCBI Taxonomy" id="5963"/>
    <lineage>
        <taxon>Eukaryota</taxon>
        <taxon>Sar</taxon>
        <taxon>Alveolata</taxon>
        <taxon>Ciliophora</taxon>
        <taxon>Postciliodesmatophora</taxon>
        <taxon>Heterotrichea</taxon>
        <taxon>Heterotrichida</taxon>
        <taxon>Stentoridae</taxon>
        <taxon>Stentor</taxon>
    </lineage>
</organism>
<evidence type="ECO:0000256" key="7">
    <source>
        <dbReference type="PROSITE-ProRule" id="PRU00221"/>
    </source>
</evidence>
<dbReference type="Pfam" id="PF00400">
    <property type="entry name" value="WD40"/>
    <property type="match status" value="1"/>
</dbReference>
<dbReference type="PROSITE" id="PS50294">
    <property type="entry name" value="WD_REPEATS_REGION"/>
    <property type="match status" value="1"/>
</dbReference>
<dbReference type="SMART" id="SM00320">
    <property type="entry name" value="WD40"/>
    <property type="match status" value="5"/>
</dbReference>
<dbReference type="InterPro" id="IPR019775">
    <property type="entry name" value="WD40_repeat_CS"/>
</dbReference>
<dbReference type="Proteomes" id="UP000187209">
    <property type="component" value="Unassembled WGS sequence"/>
</dbReference>
<sequence>MSVDDSSDEEIRIRIGDVPISWYDNSSFLGYDLDGKRVEKVLGPDQLDKHISKSEDPTWWRNIIDHLNAKKVRITDEMLEVIRTIRARKPVGKSFDPYSDFDLTAPKQEFGLGTDVLPPKRSFQPSKWERIKVHKIAKAIEKGWIKKKREEKEEIFDLWTEEIMEEKAGPPKWKLPGNIESYNPPAEYLFTEEEKKEWEDKDPMNRELPFMPQKFMALRKVPAYENIVKERFERCLDLFIAPRVVRPKIDIDPESLIPQLPDPENFRPFPEKLQMKFTGHEAKINSIDYYYNGEFLASGDQNGIVKIWEASTGKCLESCEFKKKVLCVAWNPVMPILAICAGKYIYLKSFECSDPYEIPNTTPSESKFATWEWENGEVKIKLRKGVSYVTWHGKGDYFSSLCKRESTSSKVIVHSLSRFQSHKIFSRQSKGGVRSMAFHPKRPLFFVATEKNILTYNLKQQLLVKKFKGLECPVHITTHISGEHILAACEDCKLLWYDYDLSAMPYKTFPFHKKQLTYVAAHKRYPLIATSGLDKTLHIFHAQVYQDYMQQPLIIPLRVLQTEISPLQCLFHPKQPWLASAEGQNICLYI</sequence>
<keyword evidence="3" id="KW-0698">rRNA processing</keyword>
<evidence type="ECO:0000313" key="9">
    <source>
        <dbReference type="EMBL" id="OMJ91133.1"/>
    </source>
</evidence>
<protein>
    <recommendedName>
        <fullName evidence="8">BOP1 N-terminal domain-containing protein</fullName>
    </recommendedName>
</protein>
<dbReference type="InterPro" id="IPR001680">
    <property type="entry name" value="WD40_rpt"/>
</dbReference>
<keyword evidence="6" id="KW-0539">Nucleus</keyword>
<keyword evidence="10" id="KW-1185">Reference proteome</keyword>
<gene>
    <name evidence="9" type="ORF">SteCoe_6397</name>
</gene>
<evidence type="ECO:0000256" key="5">
    <source>
        <dbReference type="ARBA" id="ARBA00022737"/>
    </source>
</evidence>
<dbReference type="GO" id="GO:0043021">
    <property type="term" value="F:ribonucleoprotein complex binding"/>
    <property type="evidence" value="ECO:0007669"/>
    <property type="project" value="TreeGrafter"/>
</dbReference>
<reference evidence="9 10" key="1">
    <citation type="submission" date="2016-11" db="EMBL/GenBank/DDBJ databases">
        <title>The macronuclear genome of Stentor coeruleus: a giant cell with tiny introns.</title>
        <authorList>
            <person name="Slabodnick M."/>
            <person name="Ruby J.G."/>
            <person name="Reiff S.B."/>
            <person name="Swart E.C."/>
            <person name="Gosai S."/>
            <person name="Prabakaran S."/>
            <person name="Witkowska E."/>
            <person name="Larue G.E."/>
            <person name="Fisher S."/>
            <person name="Freeman R.M."/>
            <person name="Gunawardena J."/>
            <person name="Chu W."/>
            <person name="Stover N.A."/>
            <person name="Gregory B.D."/>
            <person name="Nowacki M."/>
            <person name="Derisi J."/>
            <person name="Roy S.W."/>
            <person name="Marshall W.F."/>
            <person name="Sood P."/>
        </authorList>
    </citation>
    <scope>NUCLEOTIDE SEQUENCE [LARGE SCALE GENOMIC DNA]</scope>
    <source>
        <strain evidence="9">WM001</strain>
    </source>
</reference>
<evidence type="ECO:0000256" key="3">
    <source>
        <dbReference type="ARBA" id="ARBA00022552"/>
    </source>
</evidence>
<dbReference type="OrthoDB" id="5571054at2759"/>
<proteinExistence type="predicted"/>
<feature type="domain" description="BOP1 N-terminal" evidence="8">
    <location>
        <begin position="23"/>
        <end position="270"/>
    </location>
</feature>
<dbReference type="GO" id="GO:0070545">
    <property type="term" value="C:PeBoW complex"/>
    <property type="evidence" value="ECO:0007669"/>
    <property type="project" value="TreeGrafter"/>
</dbReference>
<dbReference type="AlphaFoldDB" id="A0A1R2CQ72"/>
<evidence type="ECO:0000259" key="8">
    <source>
        <dbReference type="SMART" id="SM01035"/>
    </source>
</evidence>
<dbReference type="PANTHER" id="PTHR17605">
    <property type="entry name" value="RIBOSOME BIOGENESIS PROTEIN BOP1 BLOCK OF PROLIFERATION 1 PROTEIN"/>
    <property type="match status" value="1"/>
</dbReference>
<dbReference type="Pfam" id="PF08145">
    <property type="entry name" value="BOP1NT"/>
    <property type="match status" value="1"/>
</dbReference>
<dbReference type="Pfam" id="PF12894">
    <property type="entry name" value="ANAPC4_WD40"/>
    <property type="match status" value="1"/>
</dbReference>
<evidence type="ECO:0000256" key="4">
    <source>
        <dbReference type="ARBA" id="ARBA00022574"/>
    </source>
</evidence>
<keyword evidence="4 7" id="KW-0853">WD repeat</keyword>
<dbReference type="SUPFAM" id="SSF50978">
    <property type="entry name" value="WD40 repeat-like"/>
    <property type="match status" value="1"/>
</dbReference>
<dbReference type="InterPro" id="IPR015943">
    <property type="entry name" value="WD40/YVTN_repeat-like_dom_sf"/>
</dbReference>
<dbReference type="Gene3D" id="2.130.10.10">
    <property type="entry name" value="YVTN repeat-like/Quinoprotein amine dehydrogenase"/>
    <property type="match status" value="1"/>
</dbReference>
<accession>A0A1R2CQ72</accession>
<dbReference type="InterPro" id="IPR012953">
    <property type="entry name" value="BOP1_N_dom"/>
</dbReference>
<dbReference type="InterPro" id="IPR028598">
    <property type="entry name" value="BOP1/Erb1"/>
</dbReference>
<evidence type="ECO:0000256" key="2">
    <source>
        <dbReference type="ARBA" id="ARBA00022517"/>
    </source>
</evidence>
<comment type="subcellular location">
    <subcellularLocation>
        <location evidence="1">Nucleus</location>
        <location evidence="1">Nucleolus</location>
    </subcellularLocation>
</comment>
<keyword evidence="5" id="KW-0677">Repeat</keyword>
<dbReference type="SMART" id="SM01035">
    <property type="entry name" value="BOP1NT"/>
    <property type="match status" value="1"/>
</dbReference>
<dbReference type="PROSITE" id="PS50082">
    <property type="entry name" value="WD_REPEATS_2"/>
    <property type="match status" value="1"/>
</dbReference>
<dbReference type="GO" id="GO:0030687">
    <property type="term" value="C:preribosome, large subunit precursor"/>
    <property type="evidence" value="ECO:0007669"/>
    <property type="project" value="TreeGrafter"/>
</dbReference>
<dbReference type="PROSITE" id="PS00678">
    <property type="entry name" value="WD_REPEATS_1"/>
    <property type="match status" value="1"/>
</dbReference>
<dbReference type="InterPro" id="IPR036322">
    <property type="entry name" value="WD40_repeat_dom_sf"/>
</dbReference>
<dbReference type="InterPro" id="IPR024977">
    <property type="entry name" value="Apc4-like_WD40_dom"/>
</dbReference>
<comment type="caution">
    <text evidence="9">The sequence shown here is derived from an EMBL/GenBank/DDBJ whole genome shotgun (WGS) entry which is preliminary data.</text>
</comment>
<feature type="repeat" description="WD" evidence="7">
    <location>
        <begin position="277"/>
        <end position="318"/>
    </location>
</feature>
<keyword evidence="2" id="KW-0690">Ribosome biogenesis</keyword>
<evidence type="ECO:0000256" key="6">
    <source>
        <dbReference type="ARBA" id="ARBA00023242"/>
    </source>
</evidence>
<dbReference type="PANTHER" id="PTHR17605:SF0">
    <property type="entry name" value="RIBOSOME BIOGENESIS PROTEIN BOP1"/>
    <property type="match status" value="1"/>
</dbReference>
<evidence type="ECO:0000313" key="10">
    <source>
        <dbReference type="Proteomes" id="UP000187209"/>
    </source>
</evidence>
<dbReference type="GO" id="GO:0000463">
    <property type="term" value="P:maturation of LSU-rRNA from tricistronic rRNA transcript (SSU-rRNA, 5.8S rRNA, LSU-rRNA)"/>
    <property type="evidence" value="ECO:0007669"/>
    <property type="project" value="TreeGrafter"/>
</dbReference>
<evidence type="ECO:0000256" key="1">
    <source>
        <dbReference type="ARBA" id="ARBA00004604"/>
    </source>
</evidence>
<dbReference type="EMBL" id="MPUH01000088">
    <property type="protein sequence ID" value="OMJ91133.1"/>
    <property type="molecule type" value="Genomic_DNA"/>
</dbReference>
<name>A0A1R2CQ72_9CILI</name>